<dbReference type="InterPro" id="IPR007138">
    <property type="entry name" value="ABM_dom"/>
</dbReference>
<dbReference type="RefSeq" id="WP_284342622.1">
    <property type="nucleotide sequence ID" value="NZ_BSNS01000023.1"/>
</dbReference>
<protein>
    <recommendedName>
        <fullName evidence="1">ABM domain-containing protein</fullName>
    </recommendedName>
</protein>
<comment type="caution">
    <text evidence="2">The sequence shown here is derived from an EMBL/GenBank/DDBJ whole genome shotgun (WGS) entry which is preliminary data.</text>
</comment>
<evidence type="ECO:0000313" key="3">
    <source>
        <dbReference type="Proteomes" id="UP001156691"/>
    </source>
</evidence>
<dbReference type="EMBL" id="BSNS01000023">
    <property type="protein sequence ID" value="GLQ57229.1"/>
    <property type="molecule type" value="Genomic_DNA"/>
</dbReference>
<dbReference type="SUPFAM" id="SSF54909">
    <property type="entry name" value="Dimeric alpha+beta barrel"/>
    <property type="match status" value="1"/>
</dbReference>
<keyword evidence="3" id="KW-1185">Reference proteome</keyword>
<dbReference type="Proteomes" id="UP001156691">
    <property type="component" value="Unassembled WGS sequence"/>
</dbReference>
<proteinExistence type="predicted"/>
<gene>
    <name evidence="2" type="ORF">GCM10010862_44880</name>
</gene>
<evidence type="ECO:0000259" key="1">
    <source>
        <dbReference type="PROSITE" id="PS51725"/>
    </source>
</evidence>
<evidence type="ECO:0000313" key="2">
    <source>
        <dbReference type="EMBL" id="GLQ57229.1"/>
    </source>
</evidence>
<organism evidence="2 3">
    <name type="scientific">Devosia nitrariae</name>
    <dbReference type="NCBI Taxonomy" id="2071872"/>
    <lineage>
        <taxon>Bacteria</taxon>
        <taxon>Pseudomonadati</taxon>
        <taxon>Pseudomonadota</taxon>
        <taxon>Alphaproteobacteria</taxon>
        <taxon>Hyphomicrobiales</taxon>
        <taxon>Devosiaceae</taxon>
        <taxon>Devosia</taxon>
    </lineage>
</organism>
<accession>A0ABQ5WBR1</accession>
<dbReference type="Gene3D" id="3.30.70.100">
    <property type="match status" value="1"/>
</dbReference>
<dbReference type="InterPro" id="IPR011008">
    <property type="entry name" value="Dimeric_a/b-barrel"/>
</dbReference>
<sequence length="100" mass="10886">MLVVHLRFTVAPETRQQTLETLVAGAPVVRAMPGCIAYIPFSDPTDDTAVGILQEWEAGEDLAAYTASETFRSFGAALRPMMTAKPVSKRFSAELIEVIN</sequence>
<dbReference type="Pfam" id="PF03992">
    <property type="entry name" value="ABM"/>
    <property type="match status" value="1"/>
</dbReference>
<feature type="domain" description="ABM" evidence="1">
    <location>
        <begin position="2"/>
        <end position="91"/>
    </location>
</feature>
<reference evidence="3" key="1">
    <citation type="journal article" date="2019" name="Int. J. Syst. Evol. Microbiol.">
        <title>The Global Catalogue of Microorganisms (GCM) 10K type strain sequencing project: providing services to taxonomists for standard genome sequencing and annotation.</title>
        <authorList>
            <consortium name="The Broad Institute Genomics Platform"/>
            <consortium name="The Broad Institute Genome Sequencing Center for Infectious Disease"/>
            <person name="Wu L."/>
            <person name="Ma J."/>
        </authorList>
    </citation>
    <scope>NUCLEOTIDE SEQUENCE [LARGE SCALE GENOMIC DNA]</scope>
    <source>
        <strain evidence="3">NBRC 112416</strain>
    </source>
</reference>
<name>A0ABQ5WBR1_9HYPH</name>
<dbReference type="PROSITE" id="PS51725">
    <property type="entry name" value="ABM"/>
    <property type="match status" value="1"/>
</dbReference>